<dbReference type="EMBL" id="JAECZA010000247">
    <property type="protein sequence ID" value="MBH8577008.1"/>
    <property type="molecule type" value="Genomic_DNA"/>
</dbReference>
<name>A0A8J7IAA8_9NOST</name>
<proteinExistence type="predicted"/>
<evidence type="ECO:0000313" key="2">
    <source>
        <dbReference type="Proteomes" id="UP000662314"/>
    </source>
</evidence>
<dbReference type="AlphaFoldDB" id="A0A8J7IAA8"/>
<keyword evidence="2" id="KW-1185">Reference proteome</keyword>
<gene>
    <name evidence="1" type="ORF">I8752_29305</name>
</gene>
<comment type="caution">
    <text evidence="1">The sequence shown here is derived from an EMBL/GenBank/DDBJ whole genome shotgun (WGS) entry which is preliminary data.</text>
</comment>
<dbReference type="Proteomes" id="UP000662314">
    <property type="component" value="Unassembled WGS sequence"/>
</dbReference>
<evidence type="ECO:0000313" key="1">
    <source>
        <dbReference type="EMBL" id="MBH8577008.1"/>
    </source>
</evidence>
<organism evidence="1 2">
    <name type="scientific">Dendronalium phyllosphericum CENA369</name>
    <dbReference type="NCBI Taxonomy" id="1725256"/>
    <lineage>
        <taxon>Bacteria</taxon>
        <taxon>Bacillati</taxon>
        <taxon>Cyanobacteriota</taxon>
        <taxon>Cyanophyceae</taxon>
        <taxon>Nostocales</taxon>
        <taxon>Nostocaceae</taxon>
        <taxon>Dendronalium</taxon>
        <taxon>Dendronalium phyllosphericum</taxon>
    </lineage>
</organism>
<sequence length="66" mass="7480">MQIPDDWYAQQAIQAARELDFDLQAACETEIQEAVSATFEPMPTPEPGEIENSIYNFNTILDMVND</sequence>
<reference evidence="1 2" key="1">
    <citation type="journal article" date="2021" name="Int. J. Syst. Evol. Microbiol.">
        <title>Amazonocrinis nigriterrae gen. nov., sp. nov., Atlanticothrix silvestris gen. nov., sp. nov. and Dendronalium phyllosphericum gen. nov., sp. nov., nostocacean cyanobacteria from Brazilian environments.</title>
        <authorList>
            <person name="Alvarenga D.O."/>
            <person name="Andreote A.P.D."/>
            <person name="Branco L.H.Z."/>
            <person name="Delbaje E."/>
            <person name="Cruz R.B."/>
            <person name="Varani A.M."/>
            <person name="Fiore M.F."/>
        </authorList>
    </citation>
    <scope>NUCLEOTIDE SEQUENCE [LARGE SCALE GENOMIC DNA]</scope>
    <source>
        <strain evidence="1 2">CENA369</strain>
    </source>
</reference>
<accession>A0A8J7IAA8</accession>
<protein>
    <submittedName>
        <fullName evidence="1">Uncharacterized protein</fullName>
    </submittedName>
</protein>
<dbReference type="RefSeq" id="WP_214435727.1">
    <property type="nucleotide sequence ID" value="NZ_CAWPUQ010000176.1"/>
</dbReference>